<dbReference type="Proteomes" id="UP000183832">
    <property type="component" value="Unassembled WGS sequence"/>
</dbReference>
<feature type="non-terminal residue" evidence="1">
    <location>
        <position position="1"/>
    </location>
</feature>
<proteinExistence type="predicted"/>
<keyword evidence="2" id="KW-1185">Reference proteome</keyword>
<organism evidence="1 2">
    <name type="scientific">Clunio marinus</name>
    <dbReference type="NCBI Taxonomy" id="568069"/>
    <lineage>
        <taxon>Eukaryota</taxon>
        <taxon>Metazoa</taxon>
        <taxon>Ecdysozoa</taxon>
        <taxon>Arthropoda</taxon>
        <taxon>Hexapoda</taxon>
        <taxon>Insecta</taxon>
        <taxon>Pterygota</taxon>
        <taxon>Neoptera</taxon>
        <taxon>Endopterygota</taxon>
        <taxon>Diptera</taxon>
        <taxon>Nematocera</taxon>
        <taxon>Chironomoidea</taxon>
        <taxon>Chironomidae</taxon>
        <taxon>Clunio</taxon>
    </lineage>
</organism>
<protein>
    <submittedName>
        <fullName evidence="1">CLUMA_CG016587, isoform A</fullName>
    </submittedName>
</protein>
<gene>
    <name evidence="1" type="ORF">CLUMA_CG016587</name>
</gene>
<dbReference type="AlphaFoldDB" id="A0A1J1ITH3"/>
<accession>A0A1J1ITH3</accession>
<evidence type="ECO:0000313" key="1">
    <source>
        <dbReference type="EMBL" id="CRL03026.1"/>
    </source>
</evidence>
<name>A0A1J1ITH3_9DIPT</name>
<sequence>KFVRVRKLYTLHLKLTLESRVLGRECNRVKNDGIRSLQDELGFKMFLENEKHTKDPFAS</sequence>
<dbReference type="EMBL" id="CVRI01000059">
    <property type="protein sequence ID" value="CRL03026.1"/>
    <property type="molecule type" value="Genomic_DNA"/>
</dbReference>
<reference evidence="1 2" key="1">
    <citation type="submission" date="2015-04" db="EMBL/GenBank/DDBJ databases">
        <authorList>
            <person name="Syromyatnikov M.Y."/>
            <person name="Popov V.N."/>
        </authorList>
    </citation>
    <scope>NUCLEOTIDE SEQUENCE [LARGE SCALE GENOMIC DNA]</scope>
</reference>
<evidence type="ECO:0000313" key="2">
    <source>
        <dbReference type="Proteomes" id="UP000183832"/>
    </source>
</evidence>